<evidence type="ECO:0000313" key="3">
    <source>
        <dbReference type="Proteomes" id="UP000277498"/>
    </source>
</evidence>
<accession>A0A3P5XFR0</accession>
<keyword evidence="1" id="KW-0732">Signal</keyword>
<dbReference type="EMBL" id="UXAW01000119">
    <property type="protein sequence ID" value="VDC33591.1"/>
    <property type="molecule type" value="Genomic_DNA"/>
</dbReference>
<reference evidence="2 3" key="1">
    <citation type="submission" date="2018-11" db="EMBL/GenBank/DDBJ databases">
        <authorList>
            <person name="Criscuolo A."/>
        </authorList>
    </citation>
    <scope>NUCLEOTIDE SEQUENCE [LARGE SCALE GENOMIC DNA]</scope>
    <source>
        <strain evidence="2">ACIP111625</strain>
    </source>
</reference>
<evidence type="ECO:0008006" key="4">
    <source>
        <dbReference type="Google" id="ProtNLM"/>
    </source>
</evidence>
<feature type="signal peptide" evidence="1">
    <location>
        <begin position="1"/>
        <end position="19"/>
    </location>
</feature>
<dbReference type="Proteomes" id="UP000277498">
    <property type="component" value="Unassembled WGS sequence"/>
</dbReference>
<name>A0A3P5XFR0_9RHOB</name>
<keyword evidence="3" id="KW-1185">Reference proteome</keyword>
<gene>
    <name evidence="2" type="ORF">XINFAN_03904</name>
</gene>
<evidence type="ECO:0000313" key="2">
    <source>
        <dbReference type="EMBL" id="VDC33591.1"/>
    </source>
</evidence>
<feature type="chain" id="PRO_5018298297" description="HEAT repeat domain-containing protein" evidence="1">
    <location>
        <begin position="20"/>
        <end position="204"/>
    </location>
</feature>
<dbReference type="AlphaFoldDB" id="A0A3P5XFR0"/>
<dbReference type="RefSeq" id="WP_124088583.1">
    <property type="nucleotide sequence ID" value="NZ_UXAW01000119.1"/>
</dbReference>
<proteinExistence type="predicted"/>
<evidence type="ECO:0000256" key="1">
    <source>
        <dbReference type="SAM" id="SignalP"/>
    </source>
</evidence>
<sequence length="204" mass="22126">MIRFFLAALAIAAPFMAQAQSLSAQDILAQVDKKVASGNEYQALLADPDPARALAAMQIMLASGDADLVRIALNAGLYSPNPTVQRTAFEAFIQTAPVINIYVDGKSAGDADRFRGWIEYYSGTVNDKSVGFISQKVSDYDKYGSCYTYSGSNACLFRISDDGISIRMWDSWNILRLNDQGELAGLVKVSDIAAPLPIRIPVTN</sequence>
<dbReference type="OrthoDB" id="7858246at2"/>
<protein>
    <recommendedName>
        <fullName evidence="4">HEAT repeat domain-containing protein</fullName>
    </recommendedName>
</protein>
<organism evidence="2 3">
    <name type="scientific">Pseudogemmobacter humi</name>
    <dbReference type="NCBI Taxonomy" id="2483812"/>
    <lineage>
        <taxon>Bacteria</taxon>
        <taxon>Pseudomonadati</taxon>
        <taxon>Pseudomonadota</taxon>
        <taxon>Alphaproteobacteria</taxon>
        <taxon>Rhodobacterales</taxon>
        <taxon>Paracoccaceae</taxon>
        <taxon>Pseudogemmobacter</taxon>
    </lineage>
</organism>